<feature type="domain" description="FAD-binding FR-type" evidence="9">
    <location>
        <begin position="15"/>
        <end position="123"/>
    </location>
</feature>
<dbReference type="Pfam" id="PF00111">
    <property type="entry name" value="Fer2"/>
    <property type="match status" value="1"/>
</dbReference>
<dbReference type="Proteomes" id="UP000563898">
    <property type="component" value="Unassembled WGS sequence"/>
</dbReference>
<dbReference type="PROSITE" id="PS51085">
    <property type="entry name" value="2FE2S_FER_2"/>
    <property type="match status" value="1"/>
</dbReference>
<keyword evidence="3" id="KW-0001">2Fe-2S</keyword>
<dbReference type="SUPFAM" id="SSF63380">
    <property type="entry name" value="Riboflavin synthase domain-like"/>
    <property type="match status" value="1"/>
</dbReference>
<keyword evidence="5" id="KW-0560">Oxidoreductase</keyword>
<proteinExistence type="predicted"/>
<dbReference type="GO" id="GO:0051537">
    <property type="term" value="F:2 iron, 2 sulfur cluster binding"/>
    <property type="evidence" value="ECO:0007669"/>
    <property type="project" value="UniProtKB-KW"/>
</dbReference>
<dbReference type="CDD" id="cd06185">
    <property type="entry name" value="PDR_like"/>
    <property type="match status" value="1"/>
</dbReference>
<dbReference type="OMA" id="VCGTCMV"/>
<name>A0A846WVP6_9ACTN</name>
<dbReference type="RefSeq" id="WP_006368880.1">
    <property type="nucleotide sequence ID" value="NZ_JAAXPC010000023.1"/>
</dbReference>
<reference evidence="10 11" key="1">
    <citation type="submission" date="2020-04" db="EMBL/GenBank/DDBJ databases">
        <title>MicrobeNet Type strains.</title>
        <authorList>
            <person name="Nicholson A.C."/>
        </authorList>
    </citation>
    <scope>NUCLEOTIDE SEQUENCE [LARGE SCALE GENOMIC DNA]</scope>
    <source>
        <strain evidence="10 11">ATCC BAA-14</strain>
    </source>
</reference>
<dbReference type="AlphaFoldDB" id="A0A846WVP6"/>
<dbReference type="SUPFAM" id="SSF52343">
    <property type="entry name" value="Ferredoxin reductase-like, C-terminal NADP-linked domain"/>
    <property type="match status" value="1"/>
</dbReference>
<dbReference type="PRINTS" id="PR00409">
    <property type="entry name" value="PHDIOXRDTASE"/>
</dbReference>
<dbReference type="PROSITE" id="PS51384">
    <property type="entry name" value="FAD_FR"/>
    <property type="match status" value="1"/>
</dbReference>
<evidence type="ECO:0000313" key="11">
    <source>
        <dbReference type="Proteomes" id="UP000563898"/>
    </source>
</evidence>
<dbReference type="InterPro" id="IPR012675">
    <property type="entry name" value="Beta-grasp_dom_sf"/>
</dbReference>
<evidence type="ECO:0000256" key="3">
    <source>
        <dbReference type="ARBA" id="ARBA00022714"/>
    </source>
</evidence>
<gene>
    <name evidence="10" type="ORF">HGA05_24880</name>
</gene>
<protein>
    <submittedName>
        <fullName evidence="10">Oxidoreductase</fullName>
    </submittedName>
</protein>
<dbReference type="Gene3D" id="3.10.20.30">
    <property type="match status" value="1"/>
</dbReference>
<dbReference type="PANTHER" id="PTHR47354">
    <property type="entry name" value="NADH OXIDOREDUCTASE HCR"/>
    <property type="match status" value="1"/>
</dbReference>
<dbReference type="GeneID" id="90157156"/>
<dbReference type="InterPro" id="IPR054582">
    <property type="entry name" value="DmmA-like_N"/>
</dbReference>
<comment type="caution">
    <text evidence="10">The sequence shown here is derived from an EMBL/GenBank/DDBJ whole genome shotgun (WGS) entry which is preliminary data.</text>
</comment>
<dbReference type="InterPro" id="IPR017938">
    <property type="entry name" value="Riboflavin_synthase-like_b-brl"/>
</dbReference>
<feature type="domain" description="2Fe-2S ferredoxin-type" evidence="8">
    <location>
        <begin position="248"/>
        <end position="334"/>
    </location>
</feature>
<dbReference type="SUPFAM" id="SSF54292">
    <property type="entry name" value="2Fe-2S ferredoxin-like"/>
    <property type="match status" value="1"/>
</dbReference>
<evidence type="ECO:0000313" key="10">
    <source>
        <dbReference type="EMBL" id="NKY04800.1"/>
    </source>
</evidence>
<evidence type="ECO:0000256" key="6">
    <source>
        <dbReference type="ARBA" id="ARBA00023004"/>
    </source>
</evidence>
<dbReference type="InterPro" id="IPR050415">
    <property type="entry name" value="MRET"/>
</dbReference>
<dbReference type="PANTHER" id="PTHR47354:SF1">
    <property type="entry name" value="CARNITINE MONOOXYGENASE REDUCTASE SUBUNIT"/>
    <property type="match status" value="1"/>
</dbReference>
<keyword evidence="6" id="KW-0408">Iron</keyword>
<comment type="cofactor">
    <cofactor evidence="1">
        <name>FAD</name>
        <dbReference type="ChEBI" id="CHEBI:57692"/>
    </cofactor>
</comment>
<accession>A0A846WVP6</accession>
<keyword evidence="2" id="KW-0285">Flavoprotein</keyword>
<dbReference type="InterPro" id="IPR036010">
    <property type="entry name" value="2Fe-2S_ferredoxin-like_sf"/>
</dbReference>
<dbReference type="CDD" id="cd00207">
    <property type="entry name" value="fer2"/>
    <property type="match status" value="1"/>
</dbReference>
<organism evidence="10 11">
    <name type="scientific">Gordonia polyisoprenivorans</name>
    <dbReference type="NCBI Taxonomy" id="84595"/>
    <lineage>
        <taxon>Bacteria</taxon>
        <taxon>Bacillati</taxon>
        <taxon>Actinomycetota</taxon>
        <taxon>Actinomycetes</taxon>
        <taxon>Mycobacteriales</taxon>
        <taxon>Gordoniaceae</taxon>
        <taxon>Gordonia</taxon>
    </lineage>
</organism>
<keyword evidence="7" id="KW-0411">Iron-sulfur</keyword>
<evidence type="ECO:0000259" key="8">
    <source>
        <dbReference type="PROSITE" id="PS51085"/>
    </source>
</evidence>
<keyword evidence="4" id="KW-0479">Metal-binding</keyword>
<evidence type="ECO:0000259" key="9">
    <source>
        <dbReference type="PROSITE" id="PS51384"/>
    </source>
</evidence>
<evidence type="ECO:0000256" key="4">
    <source>
        <dbReference type="ARBA" id="ARBA00022723"/>
    </source>
</evidence>
<dbReference type="Gene3D" id="3.40.50.80">
    <property type="entry name" value="Nucleotide-binding domain of ferredoxin-NADP reductase (FNR) module"/>
    <property type="match status" value="1"/>
</dbReference>
<sequence>MTLTTSRPARSVPEDGTMTLRVTSIVKSGRDIRTFTFADGARGSGCADGVPLPGFVPGSHLVVQAGPYTNAYSLVSDGTAPTEYSISVLRVADGAGGSRWMHSRLQVGDEIRVWLPRSAFPPIARATKHLLIAGGIGVTPILSHLRAARRWHRDTQVLYTFRPENAAHVDEVTTLTDGRAELYTVRADFVTRLAEVLTTQPLGTHLYVCGPGGLIDHVVDSAKAAGWPESRIHFERFGIDALDAGDPFQVHLTGSEITLDVPSGTSMLEAIEAAGVAVPNRCRQGVCGECRIPVTAGTPIHRDLYLSAEEKNAGDAVMPCVSRAADGCTLEIPL</sequence>
<dbReference type="EMBL" id="JAAXPC010000023">
    <property type="protein sequence ID" value="NKY04800.1"/>
    <property type="molecule type" value="Genomic_DNA"/>
</dbReference>
<dbReference type="GO" id="GO:0016491">
    <property type="term" value="F:oxidoreductase activity"/>
    <property type="evidence" value="ECO:0007669"/>
    <property type="project" value="UniProtKB-KW"/>
</dbReference>
<dbReference type="Pfam" id="PF22290">
    <property type="entry name" value="DmmA-like_N"/>
    <property type="match status" value="1"/>
</dbReference>
<evidence type="ECO:0000256" key="5">
    <source>
        <dbReference type="ARBA" id="ARBA00023002"/>
    </source>
</evidence>
<evidence type="ECO:0000256" key="2">
    <source>
        <dbReference type="ARBA" id="ARBA00022630"/>
    </source>
</evidence>
<dbReference type="Gene3D" id="2.40.30.10">
    <property type="entry name" value="Translation factors"/>
    <property type="match status" value="1"/>
</dbReference>
<dbReference type="GO" id="GO:0046872">
    <property type="term" value="F:metal ion binding"/>
    <property type="evidence" value="ECO:0007669"/>
    <property type="project" value="UniProtKB-KW"/>
</dbReference>
<evidence type="ECO:0000256" key="7">
    <source>
        <dbReference type="ARBA" id="ARBA00023014"/>
    </source>
</evidence>
<evidence type="ECO:0000256" key="1">
    <source>
        <dbReference type="ARBA" id="ARBA00001974"/>
    </source>
</evidence>
<dbReference type="InterPro" id="IPR039261">
    <property type="entry name" value="FNR_nucleotide-bd"/>
</dbReference>
<dbReference type="InterPro" id="IPR001041">
    <property type="entry name" value="2Fe-2S_ferredoxin-type"/>
</dbReference>
<dbReference type="InterPro" id="IPR017927">
    <property type="entry name" value="FAD-bd_FR_type"/>
</dbReference>